<reference evidence="2 3" key="1">
    <citation type="submission" date="2020-06" db="EMBL/GenBank/DDBJ databases">
        <title>Transcriptomic and genomic resources for Thalictrum thalictroides and T. hernandezii: Facilitating candidate gene discovery in an emerging model plant lineage.</title>
        <authorList>
            <person name="Arias T."/>
            <person name="Riano-Pachon D.M."/>
            <person name="Di Stilio V.S."/>
        </authorList>
    </citation>
    <scope>NUCLEOTIDE SEQUENCE [LARGE SCALE GENOMIC DNA]</scope>
    <source>
        <strain evidence="3">cv. WT478/WT964</strain>
        <tissue evidence="2">Leaves</tissue>
    </source>
</reference>
<dbReference type="Pfam" id="PF12143">
    <property type="entry name" value="PPO1_KFDV"/>
    <property type="match status" value="1"/>
</dbReference>
<organism evidence="2 3">
    <name type="scientific">Thalictrum thalictroides</name>
    <name type="common">Rue-anemone</name>
    <name type="synonym">Anemone thalictroides</name>
    <dbReference type="NCBI Taxonomy" id="46969"/>
    <lineage>
        <taxon>Eukaryota</taxon>
        <taxon>Viridiplantae</taxon>
        <taxon>Streptophyta</taxon>
        <taxon>Embryophyta</taxon>
        <taxon>Tracheophyta</taxon>
        <taxon>Spermatophyta</taxon>
        <taxon>Magnoliopsida</taxon>
        <taxon>Ranunculales</taxon>
        <taxon>Ranunculaceae</taxon>
        <taxon>Thalictroideae</taxon>
        <taxon>Thalictrum</taxon>
    </lineage>
</organism>
<dbReference type="EMBL" id="JABWDY010000875">
    <property type="protein sequence ID" value="KAF5207849.1"/>
    <property type="molecule type" value="Genomic_DNA"/>
</dbReference>
<dbReference type="PANTHER" id="PTHR36608">
    <property type="entry name" value="POLYPHENOL OXIDASE C, CHLOROPLASTIC-LIKE"/>
    <property type="match status" value="1"/>
</dbReference>
<gene>
    <name evidence="2" type="ORF">FRX31_002565</name>
</gene>
<accession>A0A7J6XE64</accession>
<dbReference type="OrthoDB" id="1915073at2759"/>
<evidence type="ECO:0000313" key="2">
    <source>
        <dbReference type="EMBL" id="KAF5207849.1"/>
    </source>
</evidence>
<dbReference type="InterPro" id="IPR022740">
    <property type="entry name" value="Polyphenol_oxidase_C"/>
</dbReference>
<dbReference type="PANTHER" id="PTHR36608:SF1">
    <property type="entry name" value="POLYPHENOL OXIDASE C, CHLOROPLASTIC-LIKE"/>
    <property type="match status" value="1"/>
</dbReference>
<dbReference type="GO" id="GO:0004097">
    <property type="term" value="F:catechol oxidase activity"/>
    <property type="evidence" value="ECO:0007669"/>
    <property type="project" value="InterPro"/>
</dbReference>
<comment type="caution">
    <text evidence="2">The sequence shown here is derived from an EMBL/GenBank/DDBJ whole genome shotgun (WGS) entry which is preliminary data.</text>
</comment>
<keyword evidence="3" id="KW-1185">Reference proteome</keyword>
<proteinExistence type="predicted"/>
<sequence length="146" mass="16108">MASVVQENGSSDQVLNEFGSDPRQLNCTIRVPVPRPKSEFSEEETVEILRVIDIDIPNTGSARFDVYVAKPDDKQGVEGCSDLGEYAGCLIELNQRRFKERTMSLGITNLVKRIGGENCEKLIVSLVPRDGELSIGGVRIDQIQAQ</sequence>
<dbReference type="Proteomes" id="UP000554482">
    <property type="component" value="Unassembled WGS sequence"/>
</dbReference>
<dbReference type="AlphaFoldDB" id="A0A7J6XE64"/>
<name>A0A7J6XE64_THATH</name>
<evidence type="ECO:0000259" key="1">
    <source>
        <dbReference type="Pfam" id="PF12143"/>
    </source>
</evidence>
<protein>
    <recommendedName>
        <fullName evidence="1">Polyphenol oxidase C-terminal domain-containing protein</fullName>
    </recommendedName>
</protein>
<feature type="domain" description="Polyphenol oxidase C-terminal" evidence="1">
    <location>
        <begin position="22"/>
        <end position="141"/>
    </location>
</feature>
<evidence type="ECO:0000313" key="3">
    <source>
        <dbReference type="Proteomes" id="UP000554482"/>
    </source>
</evidence>